<protein>
    <submittedName>
        <fullName evidence="2">Uncharacterized protein</fullName>
    </submittedName>
</protein>
<dbReference type="AlphaFoldDB" id="V4HLB0"/>
<evidence type="ECO:0000313" key="3">
    <source>
        <dbReference type="Proteomes" id="UP000017820"/>
    </source>
</evidence>
<keyword evidence="1" id="KW-1133">Transmembrane helix</keyword>
<feature type="transmembrane region" description="Helical" evidence="1">
    <location>
        <begin position="67"/>
        <end position="90"/>
    </location>
</feature>
<dbReference type="EMBL" id="AUSV01000134">
    <property type="protein sequence ID" value="ESP90548.1"/>
    <property type="molecule type" value="Genomic_DNA"/>
</dbReference>
<name>V4HLB0_PSEL2</name>
<feature type="transmembrane region" description="Helical" evidence="1">
    <location>
        <begin position="40"/>
        <end position="60"/>
    </location>
</feature>
<keyword evidence="1" id="KW-0812">Transmembrane</keyword>
<keyword evidence="1" id="KW-0472">Membrane</keyword>
<reference evidence="2 3" key="1">
    <citation type="submission" date="2013-07" db="EMBL/GenBank/DDBJ databases">
        <title>Draft genome sequence of Pseudoalteromonas luteoviolacea 2ta16.</title>
        <authorList>
            <person name="Allen E.E."/>
            <person name="Azam F."/>
            <person name="Podell S."/>
        </authorList>
    </citation>
    <scope>NUCLEOTIDE SEQUENCE [LARGE SCALE GENOMIC DNA]</scope>
    <source>
        <strain evidence="2 3">2ta16</strain>
    </source>
</reference>
<evidence type="ECO:0000256" key="1">
    <source>
        <dbReference type="SAM" id="Phobius"/>
    </source>
</evidence>
<proteinExistence type="predicted"/>
<evidence type="ECO:0000313" key="2">
    <source>
        <dbReference type="EMBL" id="ESP90548.1"/>
    </source>
</evidence>
<dbReference type="Proteomes" id="UP000017820">
    <property type="component" value="Unassembled WGS sequence"/>
</dbReference>
<organism evidence="2 3">
    <name type="scientific">Pseudoalteromonas luteoviolacea (strain 2ta16)</name>
    <dbReference type="NCBI Taxonomy" id="1353533"/>
    <lineage>
        <taxon>Bacteria</taxon>
        <taxon>Pseudomonadati</taxon>
        <taxon>Pseudomonadota</taxon>
        <taxon>Gammaproteobacteria</taxon>
        <taxon>Alteromonadales</taxon>
        <taxon>Pseudoalteromonadaceae</taxon>
        <taxon>Pseudoalteromonas</taxon>
    </lineage>
</organism>
<accession>V4HLB0</accession>
<gene>
    <name evidence="2" type="ORF">PL2TA16_01652</name>
</gene>
<comment type="caution">
    <text evidence="2">The sequence shown here is derived from an EMBL/GenBank/DDBJ whole genome shotgun (WGS) entry which is preliminary data.</text>
</comment>
<sequence>MHGELLKHLIKLVIIASIYLLFLCTLDLIFVLALEQKQGWYNSLVLLTFTLPIVMSFYVYKKVSKSIVLMLLTFISGLVISYIEFMWVSIEFHTLIGGSI</sequence>
<feature type="transmembrane region" description="Helical" evidence="1">
    <location>
        <begin position="12"/>
        <end position="34"/>
    </location>
</feature>